<dbReference type="GO" id="GO:0006979">
    <property type="term" value="P:response to oxidative stress"/>
    <property type="evidence" value="ECO:0007669"/>
    <property type="project" value="InterPro"/>
</dbReference>
<dbReference type="Proteomes" id="UP000281553">
    <property type="component" value="Unassembled WGS sequence"/>
</dbReference>
<organism evidence="4 5">
    <name type="scientific">Dibothriocephalus latus</name>
    <name type="common">Fish tapeworm</name>
    <name type="synonym">Diphyllobothrium latum</name>
    <dbReference type="NCBI Taxonomy" id="60516"/>
    <lineage>
        <taxon>Eukaryota</taxon>
        <taxon>Metazoa</taxon>
        <taxon>Spiralia</taxon>
        <taxon>Lophotrochozoa</taxon>
        <taxon>Platyhelminthes</taxon>
        <taxon>Cestoda</taxon>
        <taxon>Eucestoda</taxon>
        <taxon>Diphyllobothriidea</taxon>
        <taxon>Diphyllobothriidae</taxon>
        <taxon>Dibothriocephalus</taxon>
    </lineage>
</organism>
<gene>
    <name evidence="4" type="ORF">DILT_LOCUS1335</name>
</gene>
<dbReference type="InterPro" id="IPR000889">
    <property type="entry name" value="Glutathione_peroxidase"/>
</dbReference>
<dbReference type="InterPro" id="IPR029760">
    <property type="entry name" value="GPX_CS"/>
</dbReference>
<reference evidence="4 5" key="1">
    <citation type="submission" date="2018-11" db="EMBL/GenBank/DDBJ databases">
        <authorList>
            <consortium name="Pathogen Informatics"/>
        </authorList>
    </citation>
    <scope>NUCLEOTIDE SEQUENCE [LARGE SCALE GENOMIC DNA]</scope>
</reference>
<dbReference type="OrthoDB" id="446890at2759"/>
<keyword evidence="3" id="KW-0560">Oxidoreductase</keyword>
<keyword evidence="2" id="KW-0575">Peroxidase</keyword>
<evidence type="ECO:0000313" key="5">
    <source>
        <dbReference type="Proteomes" id="UP000281553"/>
    </source>
</evidence>
<evidence type="ECO:0000256" key="3">
    <source>
        <dbReference type="ARBA" id="ARBA00023002"/>
    </source>
</evidence>
<dbReference type="PANTHER" id="PTHR11592">
    <property type="entry name" value="GLUTATHIONE PEROXIDASE"/>
    <property type="match status" value="1"/>
</dbReference>
<name>A0A3P6QFD6_DIBLA</name>
<evidence type="ECO:0000256" key="2">
    <source>
        <dbReference type="ARBA" id="ARBA00022559"/>
    </source>
</evidence>
<dbReference type="AlphaFoldDB" id="A0A3P6QFD6"/>
<dbReference type="Pfam" id="PF00255">
    <property type="entry name" value="GSHPx"/>
    <property type="match status" value="1"/>
</dbReference>
<dbReference type="EMBL" id="UYRU01008609">
    <property type="protein sequence ID" value="VDK42630.1"/>
    <property type="molecule type" value="Genomic_DNA"/>
</dbReference>
<dbReference type="GO" id="GO:0004601">
    <property type="term" value="F:peroxidase activity"/>
    <property type="evidence" value="ECO:0007669"/>
    <property type="project" value="UniProtKB-KW"/>
</dbReference>
<dbReference type="PROSITE" id="PS51355">
    <property type="entry name" value="GLUTATHIONE_PEROXID_3"/>
    <property type="match status" value="1"/>
</dbReference>
<dbReference type="Gene3D" id="3.40.30.10">
    <property type="entry name" value="Glutaredoxin"/>
    <property type="match status" value="1"/>
</dbReference>
<protein>
    <recommendedName>
        <fullName evidence="6">Glutathione peroxidase</fullName>
    </recommendedName>
</protein>
<dbReference type="PROSITE" id="PS00763">
    <property type="entry name" value="GLUTATHIONE_PEROXID_2"/>
    <property type="match status" value="1"/>
</dbReference>
<comment type="similarity">
    <text evidence="1">Belongs to the glutathione peroxidase family.</text>
</comment>
<evidence type="ECO:0008006" key="6">
    <source>
        <dbReference type="Google" id="ProtNLM"/>
    </source>
</evidence>
<dbReference type="PANTHER" id="PTHR11592:SF78">
    <property type="entry name" value="GLUTATHIONE PEROXIDASE"/>
    <property type="match status" value="1"/>
</dbReference>
<dbReference type="InterPro" id="IPR036249">
    <property type="entry name" value="Thioredoxin-like_sf"/>
</dbReference>
<sequence>MRMLPTSTRSVPKISTVKRCPWRNTSLTDKNYAQLQELYTTYAGQGLNILAFPCNQFGHQEPGTNAEIKANALNKYHATFEFFAKCDVNGSNALPLFKYLQTALPGTLTK</sequence>
<accession>A0A3P6QFD6</accession>
<dbReference type="SUPFAM" id="SSF52833">
    <property type="entry name" value="Thioredoxin-like"/>
    <property type="match status" value="1"/>
</dbReference>
<evidence type="ECO:0000256" key="1">
    <source>
        <dbReference type="ARBA" id="ARBA00006926"/>
    </source>
</evidence>
<evidence type="ECO:0000313" key="4">
    <source>
        <dbReference type="EMBL" id="VDK42630.1"/>
    </source>
</evidence>
<proteinExistence type="inferred from homology"/>
<keyword evidence="5" id="KW-1185">Reference proteome</keyword>